<dbReference type="NCBIfam" id="NF006829">
    <property type="entry name" value="PRK09352.1"/>
    <property type="match status" value="1"/>
</dbReference>
<feature type="domain" description="Beta-ketoacyl-[acyl-carrier-protein] synthase III N-terminal" evidence="10">
    <location>
        <begin position="243"/>
        <end position="320"/>
    </location>
</feature>
<keyword evidence="4" id="KW-0808">Transferase</keyword>
<dbReference type="PANTHER" id="PTHR43091">
    <property type="entry name" value="3-OXOACYL-[ACYL-CARRIER-PROTEIN] SYNTHASE"/>
    <property type="match status" value="1"/>
</dbReference>
<sequence length="510" mass="55202">MVRFPTPSSIRRCDGRGWRWWRREASGSTRDQAVGGGGGGRRHAWTKTPRIGRSTRGKVVARTRKTPDDRRIREDEAHAAEGNNVPWTVPSEGKERMEEVASEGSAHGNRRRGENARDTRRGDVERAAPFPSVEQGTLRKVRFAGAGSAVPDRRMTNEELAERMDTSDEWIVTRTGIRERRVVRQGQDLVELAAEASRNALSDAGIDPEDVELILLATSSPDDLFGSACRLQDVLGARRACAFDLTAACSGFVLAAITAAQYVRTGAFRNVLVVGADVLSRCVDWNDRGTCILFGDAAGAVLVTEASPEPGEGVDRSTRGSDRTSARAFLGPNDDGVRSDEGGSHACGLLSFDMRSDGSGNRHLTAAYLRPSQEDLAKADGTERDRPASYANVRMNGQDVFKFAARAVPLTLRASAEKAGIPPDALSEHVDWLVLHQANQRILDAAADRLDFPKERVVSNLARYGNTSAASIPLALDEAVRQGKIRKGDTVAVAGFGAGLTWASAIFRWG</sequence>
<evidence type="ECO:0000256" key="3">
    <source>
        <dbReference type="ARBA" id="ARBA00022516"/>
    </source>
</evidence>
<comment type="pathway">
    <text evidence="1">Lipid metabolism.</text>
</comment>
<proteinExistence type="inferred from homology"/>
<evidence type="ECO:0000256" key="2">
    <source>
        <dbReference type="ARBA" id="ARBA00008642"/>
    </source>
</evidence>
<feature type="compositionally biased region" description="Basic and acidic residues" evidence="8">
    <location>
        <begin position="111"/>
        <end position="126"/>
    </location>
</feature>
<accession>A0A7S3UB30</accession>
<dbReference type="AlphaFoldDB" id="A0A7S3UB30"/>
<reference evidence="11" key="1">
    <citation type="submission" date="2021-01" db="EMBL/GenBank/DDBJ databases">
        <authorList>
            <person name="Corre E."/>
            <person name="Pelletier E."/>
            <person name="Niang G."/>
            <person name="Scheremetjew M."/>
            <person name="Finn R."/>
            <person name="Kale V."/>
            <person name="Holt S."/>
            <person name="Cochrane G."/>
            <person name="Meng A."/>
            <person name="Brown T."/>
            <person name="Cohen L."/>
        </authorList>
    </citation>
    <scope>NUCLEOTIDE SEQUENCE</scope>
    <source>
        <strain evidence="11">CCMP1897</strain>
    </source>
</reference>
<dbReference type="Gene3D" id="3.40.47.10">
    <property type="match status" value="2"/>
</dbReference>
<dbReference type="PANTHER" id="PTHR43091:SF1">
    <property type="entry name" value="BETA-KETOACYL-[ACYL-CARRIER-PROTEIN] SYNTHASE III, CHLOROPLASTIC"/>
    <property type="match status" value="1"/>
</dbReference>
<dbReference type="CDD" id="cd00830">
    <property type="entry name" value="KAS_III"/>
    <property type="match status" value="1"/>
</dbReference>
<evidence type="ECO:0000256" key="5">
    <source>
        <dbReference type="ARBA" id="ARBA00022832"/>
    </source>
</evidence>
<dbReference type="EMBL" id="HBIS01002482">
    <property type="protein sequence ID" value="CAE0608393.1"/>
    <property type="molecule type" value="Transcribed_RNA"/>
</dbReference>
<organism evidence="11">
    <name type="scientific">Picocystis salinarum</name>
    <dbReference type="NCBI Taxonomy" id="88271"/>
    <lineage>
        <taxon>Eukaryota</taxon>
        <taxon>Viridiplantae</taxon>
        <taxon>Chlorophyta</taxon>
        <taxon>Picocystophyceae</taxon>
        <taxon>Picocystales</taxon>
        <taxon>Picocystaceae</taxon>
        <taxon>Picocystis</taxon>
    </lineage>
</organism>
<protein>
    <submittedName>
        <fullName evidence="11">Uncharacterized protein</fullName>
    </submittedName>
</protein>
<evidence type="ECO:0000259" key="9">
    <source>
        <dbReference type="Pfam" id="PF08541"/>
    </source>
</evidence>
<dbReference type="GO" id="GO:0006633">
    <property type="term" value="P:fatty acid biosynthetic process"/>
    <property type="evidence" value="ECO:0007669"/>
    <property type="project" value="UniProtKB-KW"/>
</dbReference>
<dbReference type="InterPro" id="IPR016039">
    <property type="entry name" value="Thiolase-like"/>
</dbReference>
<comment type="similarity">
    <text evidence="2">Belongs to the thiolase-like superfamily. FabH family.</text>
</comment>
<evidence type="ECO:0000256" key="7">
    <source>
        <dbReference type="ARBA" id="ARBA00023160"/>
    </source>
</evidence>
<feature type="region of interest" description="Disordered" evidence="8">
    <location>
        <begin position="307"/>
        <end position="335"/>
    </location>
</feature>
<evidence type="ECO:0000256" key="4">
    <source>
        <dbReference type="ARBA" id="ARBA00022679"/>
    </source>
</evidence>
<feature type="compositionally biased region" description="Basic and acidic residues" evidence="8">
    <location>
        <begin position="313"/>
        <end position="325"/>
    </location>
</feature>
<evidence type="ECO:0000256" key="1">
    <source>
        <dbReference type="ARBA" id="ARBA00005189"/>
    </source>
</evidence>
<feature type="compositionally biased region" description="Basic residues" evidence="8">
    <location>
        <begin position="53"/>
        <end position="64"/>
    </location>
</feature>
<evidence type="ECO:0000256" key="6">
    <source>
        <dbReference type="ARBA" id="ARBA00023098"/>
    </source>
</evidence>
<keyword evidence="7" id="KW-0275">Fatty acid biosynthesis</keyword>
<keyword evidence="3" id="KW-0444">Lipid biosynthesis</keyword>
<keyword evidence="5" id="KW-0276">Fatty acid metabolism</keyword>
<feature type="compositionally biased region" description="Basic and acidic residues" evidence="8">
    <location>
        <begin position="65"/>
        <end position="79"/>
    </location>
</feature>
<name>A0A7S3UB30_9CHLO</name>
<dbReference type="InterPro" id="IPR013747">
    <property type="entry name" value="ACP_syn_III_C"/>
</dbReference>
<gene>
    <name evidence="11" type="ORF">PSAL00342_LOCUS2210</name>
</gene>
<evidence type="ECO:0000256" key="8">
    <source>
        <dbReference type="SAM" id="MobiDB-lite"/>
    </source>
</evidence>
<feature type="domain" description="Beta-ketoacyl-[acyl-carrier-protein] synthase III C-terminal" evidence="9">
    <location>
        <begin position="427"/>
        <end position="509"/>
    </location>
</feature>
<dbReference type="Pfam" id="PF08541">
    <property type="entry name" value="ACP_syn_III_C"/>
    <property type="match status" value="1"/>
</dbReference>
<evidence type="ECO:0000259" key="10">
    <source>
        <dbReference type="Pfam" id="PF08545"/>
    </source>
</evidence>
<dbReference type="GO" id="GO:0004315">
    <property type="term" value="F:3-oxoacyl-[acyl-carrier-protein] synthase activity"/>
    <property type="evidence" value="ECO:0007669"/>
    <property type="project" value="InterPro"/>
</dbReference>
<dbReference type="SUPFAM" id="SSF53901">
    <property type="entry name" value="Thiolase-like"/>
    <property type="match status" value="1"/>
</dbReference>
<evidence type="ECO:0000313" key="11">
    <source>
        <dbReference type="EMBL" id="CAE0608393.1"/>
    </source>
</evidence>
<dbReference type="HAMAP" id="MF_01815">
    <property type="entry name" value="FabH"/>
    <property type="match status" value="1"/>
</dbReference>
<dbReference type="InterPro" id="IPR013751">
    <property type="entry name" value="ACP_syn_III_N"/>
</dbReference>
<feature type="region of interest" description="Disordered" evidence="8">
    <location>
        <begin position="26"/>
        <end position="127"/>
    </location>
</feature>
<keyword evidence="6" id="KW-0443">Lipid metabolism</keyword>
<dbReference type="InterPro" id="IPR004655">
    <property type="entry name" value="FabH"/>
</dbReference>
<dbReference type="Pfam" id="PF08545">
    <property type="entry name" value="ACP_syn_III"/>
    <property type="match status" value="1"/>
</dbReference>